<accession>A0A699JQY2</accession>
<evidence type="ECO:0000313" key="1">
    <source>
        <dbReference type="EMBL" id="GFA46825.1"/>
    </source>
</evidence>
<dbReference type="EMBL" id="BKCJ010429340">
    <property type="protein sequence ID" value="GFA46825.1"/>
    <property type="molecule type" value="Genomic_DNA"/>
</dbReference>
<organism evidence="2">
    <name type="scientific">Tanacetum cinerariifolium</name>
    <name type="common">Dalmatian daisy</name>
    <name type="synonym">Chrysanthemum cinerariifolium</name>
    <dbReference type="NCBI Taxonomy" id="118510"/>
    <lineage>
        <taxon>Eukaryota</taxon>
        <taxon>Viridiplantae</taxon>
        <taxon>Streptophyta</taxon>
        <taxon>Embryophyta</taxon>
        <taxon>Tracheophyta</taxon>
        <taxon>Spermatophyta</taxon>
        <taxon>Magnoliopsida</taxon>
        <taxon>eudicotyledons</taxon>
        <taxon>Gunneridae</taxon>
        <taxon>Pentapetalae</taxon>
        <taxon>asterids</taxon>
        <taxon>campanulids</taxon>
        <taxon>Asterales</taxon>
        <taxon>Asteraceae</taxon>
        <taxon>Asteroideae</taxon>
        <taxon>Anthemideae</taxon>
        <taxon>Anthemidinae</taxon>
        <taxon>Tanacetum</taxon>
    </lineage>
</organism>
<feature type="non-terminal residue" evidence="2">
    <location>
        <position position="155"/>
    </location>
</feature>
<protein>
    <submittedName>
        <fullName evidence="2">Uncharacterized protein</fullName>
    </submittedName>
</protein>
<comment type="caution">
    <text evidence="2">The sequence shown here is derived from an EMBL/GenBank/DDBJ whole genome shotgun (WGS) entry which is preliminary data.</text>
</comment>
<gene>
    <name evidence="1" type="ORF">Tci_618797</name>
    <name evidence="2" type="ORF">Tci_622004</name>
</gene>
<proteinExistence type="predicted"/>
<dbReference type="AlphaFoldDB" id="A0A699JQY2"/>
<dbReference type="EMBL" id="BKCJ010434874">
    <property type="protein sequence ID" value="GFA50032.1"/>
    <property type="molecule type" value="Genomic_DNA"/>
</dbReference>
<sequence length="155" mass="18572">MIYLNSKDEKWVMYLMEIVRFCDATLEKVLKEAKLKIFQSEPWKKPPLLGELDRDIRKAFERERSKLLSHRQQIRRLLVCLDYDLITLIELTGWNEPWGSSVGSKMSFHQALDLILKLDETMDECTWDILRKRDFFGWFREVSWVIPTFVVIEGE</sequence>
<reference evidence="2" key="1">
    <citation type="journal article" date="2019" name="Sci. Rep.">
        <title>Draft genome of Tanacetum cinerariifolium, the natural source of mosquito coil.</title>
        <authorList>
            <person name="Yamashiro T."/>
            <person name="Shiraishi A."/>
            <person name="Satake H."/>
            <person name="Nakayama K."/>
        </authorList>
    </citation>
    <scope>NUCLEOTIDE SEQUENCE</scope>
</reference>
<evidence type="ECO:0000313" key="2">
    <source>
        <dbReference type="EMBL" id="GFA50032.1"/>
    </source>
</evidence>
<name>A0A699JQY2_TANCI</name>